<dbReference type="GO" id="GO:0042273">
    <property type="term" value="P:ribosomal large subunit biogenesis"/>
    <property type="evidence" value="ECO:0007669"/>
    <property type="project" value="InterPro"/>
</dbReference>
<protein>
    <recommendedName>
        <fullName evidence="4">Ribosome biogenesis protein NSA1</fullName>
    </recommendedName>
</protein>
<dbReference type="PANTHER" id="PTHR16038">
    <property type="entry name" value="NOP SEVEN ASSOCIATED PROTEIN 1"/>
    <property type="match status" value="1"/>
</dbReference>
<feature type="region of interest" description="Disordered" evidence="1">
    <location>
        <begin position="305"/>
        <end position="363"/>
    </location>
</feature>
<dbReference type="SUPFAM" id="SSF50998">
    <property type="entry name" value="Quinoprotein alcohol dehydrogenase-like"/>
    <property type="match status" value="1"/>
</dbReference>
<evidence type="ECO:0000256" key="1">
    <source>
        <dbReference type="SAM" id="MobiDB-lite"/>
    </source>
</evidence>
<dbReference type="InterPro" id="IPR001680">
    <property type="entry name" value="WD40_rpt"/>
</dbReference>
<evidence type="ECO:0000313" key="3">
    <source>
        <dbReference type="Proteomes" id="UP000039324"/>
    </source>
</evidence>
<dbReference type="AlphaFoldDB" id="A0A0G4IGF7"/>
<sequence>LEMNGVACGDATGLVKVVDGGSGTLKATFGVQSPGLGINRLFVLDDAEIVAALKNGHVVSRAIESGDILGDYHFAGARDLTGVAGLPNRRIVACDASGCAAVFDLQSPDVAVAEFRLGNNTQALASCGVHIACGGREQDLSVLDAETQASVFRARNVPNTKLSLRVPVWIKAVTFVGGNADIIATGTAHHQVRLYDTRRGRRPVGDREIGENAVTVVASSTDGNFVFAGDGAGILLQLDRRKDLQQCGRFVGNSGGIRAIDVCDEFIASVGLDRTLHVHDIKTRKEVKRVYLKQRLEGVAFVKGAASSEAAQEKEEEDDVDEMWRQMESADDDDDDSSGEENIEDAARPPSKKHKADKQSEAV</sequence>
<dbReference type="PANTHER" id="PTHR16038:SF4">
    <property type="entry name" value="WD REPEAT-CONTAINING PROTEIN 74"/>
    <property type="match status" value="1"/>
</dbReference>
<name>A0A0G4IGF7_PLABS</name>
<dbReference type="OrthoDB" id="18388at2759"/>
<proteinExistence type="predicted"/>
<feature type="compositionally biased region" description="Acidic residues" evidence="1">
    <location>
        <begin position="329"/>
        <end position="344"/>
    </location>
</feature>
<gene>
    <name evidence="2" type="ORF">PBRA_000048</name>
</gene>
<reference evidence="2 3" key="1">
    <citation type="submission" date="2015-02" db="EMBL/GenBank/DDBJ databases">
        <authorList>
            <person name="Chooi Y.-H."/>
        </authorList>
    </citation>
    <scope>NUCLEOTIDE SEQUENCE [LARGE SCALE GENOMIC DNA]</scope>
    <source>
        <strain evidence="2">E3</strain>
    </source>
</reference>
<dbReference type="InterPro" id="IPR037379">
    <property type="entry name" value="WDR74/Nsa1"/>
</dbReference>
<dbReference type="InterPro" id="IPR015943">
    <property type="entry name" value="WD40/YVTN_repeat-like_dom_sf"/>
</dbReference>
<dbReference type="SMART" id="SM00320">
    <property type="entry name" value="WD40"/>
    <property type="match status" value="4"/>
</dbReference>
<dbReference type="Proteomes" id="UP000039324">
    <property type="component" value="Unassembled WGS sequence"/>
</dbReference>
<dbReference type="STRING" id="37360.A0A0G4IGF7"/>
<evidence type="ECO:0008006" key="4">
    <source>
        <dbReference type="Google" id="ProtNLM"/>
    </source>
</evidence>
<evidence type="ECO:0000313" key="2">
    <source>
        <dbReference type="EMBL" id="CEO94263.1"/>
    </source>
</evidence>
<feature type="non-terminal residue" evidence="2">
    <location>
        <position position="1"/>
    </location>
</feature>
<dbReference type="EMBL" id="CDSF01000001">
    <property type="protein sequence ID" value="CEO94263.1"/>
    <property type="molecule type" value="Genomic_DNA"/>
</dbReference>
<dbReference type="Gene3D" id="2.130.10.10">
    <property type="entry name" value="YVTN repeat-like/Quinoprotein amine dehydrogenase"/>
    <property type="match status" value="2"/>
</dbReference>
<dbReference type="OMA" id="CISQDES"/>
<dbReference type="GO" id="GO:0030687">
    <property type="term" value="C:preribosome, large subunit precursor"/>
    <property type="evidence" value="ECO:0007669"/>
    <property type="project" value="TreeGrafter"/>
</dbReference>
<keyword evidence="3" id="KW-1185">Reference proteome</keyword>
<dbReference type="InterPro" id="IPR011047">
    <property type="entry name" value="Quinoprotein_ADH-like_sf"/>
</dbReference>
<organism evidence="2 3">
    <name type="scientific">Plasmodiophora brassicae</name>
    <name type="common">Clubroot disease agent</name>
    <dbReference type="NCBI Taxonomy" id="37360"/>
    <lineage>
        <taxon>Eukaryota</taxon>
        <taxon>Sar</taxon>
        <taxon>Rhizaria</taxon>
        <taxon>Endomyxa</taxon>
        <taxon>Phytomyxea</taxon>
        <taxon>Plasmodiophorida</taxon>
        <taxon>Plasmodiophoridae</taxon>
        <taxon>Plasmodiophora</taxon>
    </lineage>
</organism>
<accession>A0A0G4IGF7</accession>
<dbReference type="GO" id="GO:0005730">
    <property type="term" value="C:nucleolus"/>
    <property type="evidence" value="ECO:0007669"/>
    <property type="project" value="InterPro"/>
</dbReference>